<dbReference type="FunFam" id="3.30.160.20:FF:000036">
    <property type="entry name" value="Double-stranded RNA-binding protein 2"/>
    <property type="match status" value="1"/>
</dbReference>
<dbReference type="PROSITE" id="PS50137">
    <property type="entry name" value="DS_RBD"/>
    <property type="match status" value="1"/>
</dbReference>
<evidence type="ECO:0000259" key="5">
    <source>
        <dbReference type="PROSITE" id="PS50137"/>
    </source>
</evidence>
<comment type="caution">
    <text evidence="6">The sequence shown here is derived from an EMBL/GenBank/DDBJ whole genome shotgun (WGS) entry which is preliminary data.</text>
</comment>
<dbReference type="SMART" id="SM00358">
    <property type="entry name" value="DSRM"/>
    <property type="match status" value="1"/>
</dbReference>
<dbReference type="GO" id="GO:0003725">
    <property type="term" value="F:double-stranded RNA binding"/>
    <property type="evidence" value="ECO:0007669"/>
    <property type="project" value="UniProtKB-ARBA"/>
</dbReference>
<name>A0ABC8QZK1_9AQUA</name>
<gene>
    <name evidence="6" type="ORF">ILEXP_LOCUS3094</name>
</gene>
<evidence type="ECO:0000256" key="1">
    <source>
        <dbReference type="ARBA" id="ARBA00022737"/>
    </source>
</evidence>
<dbReference type="EMBL" id="CAUOFW020000737">
    <property type="protein sequence ID" value="CAK9136119.1"/>
    <property type="molecule type" value="Genomic_DNA"/>
</dbReference>
<dbReference type="InterPro" id="IPR014720">
    <property type="entry name" value="dsRBD_dom"/>
</dbReference>
<dbReference type="InterPro" id="IPR044451">
    <property type="entry name" value="AtDRB-like_DSRM_2"/>
</dbReference>
<dbReference type="PANTHER" id="PTHR46031">
    <property type="match status" value="1"/>
</dbReference>
<evidence type="ECO:0000256" key="2">
    <source>
        <dbReference type="ARBA" id="ARBA00022884"/>
    </source>
</evidence>
<dbReference type="Gene3D" id="3.30.160.20">
    <property type="match status" value="1"/>
</dbReference>
<feature type="region of interest" description="Disordered" evidence="4">
    <location>
        <begin position="314"/>
        <end position="334"/>
    </location>
</feature>
<keyword evidence="2 3" id="KW-0694">RNA-binding</keyword>
<dbReference type="SUPFAM" id="SSF54768">
    <property type="entry name" value="dsRNA-binding domain-like"/>
    <property type="match status" value="1"/>
</dbReference>
<evidence type="ECO:0000313" key="7">
    <source>
        <dbReference type="Proteomes" id="UP001642360"/>
    </source>
</evidence>
<dbReference type="Pfam" id="PF00035">
    <property type="entry name" value="dsrm"/>
    <property type="match status" value="1"/>
</dbReference>
<evidence type="ECO:0000256" key="4">
    <source>
        <dbReference type="SAM" id="MobiDB-lite"/>
    </source>
</evidence>
<proteinExistence type="predicted"/>
<dbReference type="Proteomes" id="UP001642360">
    <property type="component" value="Unassembled WGS sequence"/>
</dbReference>
<keyword evidence="7" id="KW-1185">Reference proteome</keyword>
<feature type="domain" description="DRBM" evidence="5">
    <location>
        <begin position="30"/>
        <end position="98"/>
    </location>
</feature>
<sequence length="449" mass="48662">MSEDLHVTSLTGFVDFISWCRHSARDETGVYKNLLQEVSQRVGASLPLYTTFRSGLGHLPVFTGTVELAGFTFTGEPAKNKKQAEKNAAMAAWSSLKQLAQQTENSSSEKVINDEQEHVMVARALQKYRIKVIMSGLPFPMEFPTQKPRIPSSQPPPATTSKILPLICPKTASRSKHFSATFNNTIRLKTTPQNGPITNILNDIPMSTMTAPQSHPTIATVNDSPSPSVESPMVRLQKFPAAGAAPYIPVRHYRAHHGIAPPVTIRNAIPVFSAPPLPRPSQTSQVRRPPPLGVAPPVCVRQAVPAFAAPPVRVEDPPVSKTPIARPPSVVTQMDGTMSADQDKLQEAVPVSAPPPVQVEESPVSKAPIAPTASTMSCIDVTRNAVQDILLDAVPVLAVPGARVEEPPVTKALIDSQDKSLVQIEEKWSTVQDKPEDYAIIEELKALRM</sequence>
<organism evidence="6 7">
    <name type="scientific">Ilex paraguariensis</name>
    <name type="common">yerba mate</name>
    <dbReference type="NCBI Taxonomy" id="185542"/>
    <lineage>
        <taxon>Eukaryota</taxon>
        <taxon>Viridiplantae</taxon>
        <taxon>Streptophyta</taxon>
        <taxon>Embryophyta</taxon>
        <taxon>Tracheophyta</taxon>
        <taxon>Spermatophyta</taxon>
        <taxon>Magnoliopsida</taxon>
        <taxon>eudicotyledons</taxon>
        <taxon>Gunneridae</taxon>
        <taxon>Pentapetalae</taxon>
        <taxon>asterids</taxon>
        <taxon>campanulids</taxon>
        <taxon>Aquifoliales</taxon>
        <taxon>Aquifoliaceae</taxon>
        <taxon>Ilex</taxon>
    </lineage>
</organism>
<keyword evidence="1" id="KW-0677">Repeat</keyword>
<reference evidence="6 7" key="1">
    <citation type="submission" date="2024-02" db="EMBL/GenBank/DDBJ databases">
        <authorList>
            <person name="Vignale AGUSTIN F."/>
            <person name="Sosa J E."/>
            <person name="Modenutti C."/>
        </authorList>
    </citation>
    <scope>NUCLEOTIDE SEQUENCE [LARGE SCALE GENOMIC DNA]</scope>
</reference>
<accession>A0ABC8QZK1</accession>
<dbReference type="AlphaFoldDB" id="A0ABC8QZK1"/>
<evidence type="ECO:0000256" key="3">
    <source>
        <dbReference type="PROSITE-ProRule" id="PRU00266"/>
    </source>
</evidence>
<evidence type="ECO:0000313" key="6">
    <source>
        <dbReference type="EMBL" id="CAK9136119.1"/>
    </source>
</evidence>
<protein>
    <recommendedName>
        <fullName evidence="5">DRBM domain-containing protein</fullName>
    </recommendedName>
</protein>
<dbReference type="PANTHER" id="PTHR46031:SF26">
    <property type="entry name" value="DOUBLE-STRANDED RNA-BINDING PROTEIN 2"/>
    <property type="match status" value="1"/>
</dbReference>
<dbReference type="CDD" id="cd19908">
    <property type="entry name" value="DSRM_AtDRB-like_rpt2"/>
    <property type="match status" value="1"/>
</dbReference>